<dbReference type="Gramene" id="QL05p027590:mrna">
    <property type="protein sequence ID" value="QL05p027590:mrna"/>
    <property type="gene ID" value="QL05p027590"/>
</dbReference>
<evidence type="ECO:0000259" key="7">
    <source>
        <dbReference type="Pfam" id="PF04003"/>
    </source>
</evidence>
<dbReference type="PROSITE" id="PS50294">
    <property type="entry name" value="WD_REPEATS_REGION"/>
    <property type="match status" value="4"/>
</dbReference>
<feature type="repeat" description="WD" evidence="6">
    <location>
        <begin position="347"/>
        <end position="388"/>
    </location>
</feature>
<dbReference type="GO" id="GO:0032040">
    <property type="term" value="C:small-subunit processome"/>
    <property type="evidence" value="ECO:0007669"/>
    <property type="project" value="TreeGrafter"/>
</dbReference>
<dbReference type="SMART" id="SM00320">
    <property type="entry name" value="WD40"/>
    <property type="match status" value="10"/>
</dbReference>
<evidence type="ECO:0000256" key="5">
    <source>
        <dbReference type="ARBA" id="ARBA00023242"/>
    </source>
</evidence>
<comment type="subcellular location">
    <subcellularLocation>
        <location evidence="1">Nucleus</location>
        <location evidence="1">Nucleolus</location>
    </subcellularLocation>
</comment>
<sequence length="862" mass="96166">MNYRFQNLLGAPYRGGNVVISNNTLLISPVGNRVSVTDLIKSQTLTLPIQSSADISRLAASPDGVFLITVDNNRRCLFINLRRHVILHRISFKSAVTALQFSPDGSRIAVAVGKLVQIWRSPGFRKEFFPFELVRTFADFDDKVTTLNWSPDSNYLVAGSKDFTARLFSVNLIAKTKPFLFLGHRDTVVGAFFGIDKNTKRVDRVYTVTRDCYLFKWEWQDGKLDETEGVDMETDGKDGNLEENGGYLVGGKWRLLRKDCFNQAPAKLTACDYHAGLDMVVVGFSNGVFGLYRTVPDFVCIHLLSISREKITTAVFNEAGNWLTFGCAKLGQLLVWEWRSESYVVKQQGHYFDVNCVAYSPDSQLVATGADDNKVKVWTVSSGFCFVTFSEHTNAVTALHFMASNHCLLSASLDGTVRAWDLFRYRNFRTFTTPSTRQFVSLAADQSGEVICAGTLDSFEIFVWSMKTGRLLDVLSGHEGPVHGLMFSPTNAILASSSWDRTVRLWDVFEGKGAVETFPHTHEVLTLVYRPDGRQLASSTLDGQIHFWDPIDGVLMYTIEGRRDIAGGRLMTDRRSAANSSSGKCFTTLCYSADGSYILAAGTSKYICMYDVADQVLLRRFQITHNLSLDGVLDFLNSKNMTEAGPMDLIDDDNSDTEEGVDKQSRAKLGYDLPGSLPNRGRPVIRTKCLRIAPTGRSFAAATTEGVLVYSIDESFIFDPTDLDIDVTPEAVDAALNEDQQNRALILSLRLNEDSLIKKCIFAISPVDIPAVASSIPYRYLQRLIEAFADLLESCPHLEFILRWCQELCKAHGNSIQQNSRNLLPALKSLQKAITRTHQDLADTCSSNEYMLRYLCSTSAKK</sequence>
<keyword evidence="4" id="KW-0677">Repeat</keyword>
<feature type="domain" description="Small-subunit processome Utp12" evidence="7">
    <location>
        <begin position="752"/>
        <end position="857"/>
    </location>
</feature>
<dbReference type="Pfam" id="PF04003">
    <property type="entry name" value="Utp12"/>
    <property type="match status" value="1"/>
</dbReference>
<dbReference type="EnsemblPlants" id="QL05p027590:mrna">
    <property type="protein sequence ID" value="QL05p027590:mrna"/>
    <property type="gene ID" value="QL05p027590"/>
</dbReference>
<dbReference type="GeneID" id="115991528"/>
<dbReference type="GO" id="GO:0000028">
    <property type="term" value="P:ribosomal small subunit assembly"/>
    <property type="evidence" value="ECO:0007669"/>
    <property type="project" value="TreeGrafter"/>
</dbReference>
<feature type="repeat" description="WD" evidence="6">
    <location>
        <begin position="137"/>
        <end position="171"/>
    </location>
</feature>
<dbReference type="PANTHER" id="PTHR19858:SF0">
    <property type="entry name" value="PERIODIC TRYPTOPHAN PROTEIN 2 HOMOLOG"/>
    <property type="match status" value="1"/>
</dbReference>
<dbReference type="SUPFAM" id="SSF50998">
    <property type="entry name" value="Quinoprotein alcohol dehydrogenase-like"/>
    <property type="match status" value="1"/>
</dbReference>
<name>A0A7N2LMQ1_QUELO</name>
<dbReference type="Pfam" id="PF00400">
    <property type="entry name" value="WD40"/>
    <property type="match status" value="6"/>
</dbReference>
<keyword evidence="5" id="KW-0539">Nucleus</keyword>
<comment type="similarity">
    <text evidence="2">Belongs to the WD repeat PWP2 family.</text>
</comment>
<dbReference type="FunFam" id="2.130.10.10:FF:000688">
    <property type="entry name" value="Periodic tryptophan protein 2"/>
    <property type="match status" value="1"/>
</dbReference>
<reference evidence="8" key="2">
    <citation type="submission" date="2021-01" db="UniProtKB">
        <authorList>
            <consortium name="EnsemblPlants"/>
        </authorList>
    </citation>
    <scope>IDENTIFICATION</scope>
</reference>
<dbReference type="PROSITE" id="PS00678">
    <property type="entry name" value="WD_REPEATS_1"/>
    <property type="match status" value="2"/>
</dbReference>
<dbReference type="SUPFAM" id="SSF50978">
    <property type="entry name" value="WD40 repeat-like"/>
    <property type="match status" value="1"/>
</dbReference>
<dbReference type="PANTHER" id="PTHR19858">
    <property type="entry name" value="WD40 REPEAT PROTEIN"/>
    <property type="match status" value="1"/>
</dbReference>
<dbReference type="InterPro" id="IPR007148">
    <property type="entry name" value="SSU_processome_Utp12"/>
</dbReference>
<dbReference type="InterPro" id="IPR019775">
    <property type="entry name" value="WD40_repeat_CS"/>
</dbReference>
<dbReference type="FunCoup" id="A0A7N2LMQ1">
    <property type="interactions" value="2730"/>
</dbReference>
<feature type="repeat" description="WD" evidence="6">
    <location>
        <begin position="389"/>
        <end position="430"/>
    </location>
</feature>
<evidence type="ECO:0000256" key="1">
    <source>
        <dbReference type="ARBA" id="ARBA00004604"/>
    </source>
</evidence>
<dbReference type="Proteomes" id="UP000594261">
    <property type="component" value="Chromosome 5"/>
</dbReference>
<dbReference type="FunFam" id="2.130.10.10:FF:000936">
    <property type="entry name" value="Periodic tryptophan protein 2"/>
    <property type="match status" value="1"/>
</dbReference>
<dbReference type="SUPFAM" id="SSF82171">
    <property type="entry name" value="DPP6 N-terminal domain-like"/>
    <property type="match status" value="1"/>
</dbReference>
<dbReference type="CDD" id="cd00200">
    <property type="entry name" value="WD40"/>
    <property type="match status" value="1"/>
</dbReference>
<proteinExistence type="inferred from homology"/>
<dbReference type="InParanoid" id="A0A7N2LMQ1"/>
<dbReference type="AlphaFoldDB" id="A0A7N2LMQ1"/>
<dbReference type="OMA" id="VYEWQSE"/>
<evidence type="ECO:0000256" key="3">
    <source>
        <dbReference type="ARBA" id="ARBA00022574"/>
    </source>
</evidence>
<dbReference type="InterPro" id="IPR027145">
    <property type="entry name" value="PWP2"/>
</dbReference>
<keyword evidence="3 6" id="KW-0853">WD repeat</keyword>
<protein>
    <recommendedName>
        <fullName evidence="7">Small-subunit processome Utp12 domain-containing protein</fullName>
    </recommendedName>
</protein>
<organism evidence="8 9">
    <name type="scientific">Quercus lobata</name>
    <name type="common">Valley oak</name>
    <dbReference type="NCBI Taxonomy" id="97700"/>
    <lineage>
        <taxon>Eukaryota</taxon>
        <taxon>Viridiplantae</taxon>
        <taxon>Streptophyta</taxon>
        <taxon>Embryophyta</taxon>
        <taxon>Tracheophyta</taxon>
        <taxon>Spermatophyta</taxon>
        <taxon>Magnoliopsida</taxon>
        <taxon>eudicotyledons</taxon>
        <taxon>Gunneridae</taxon>
        <taxon>Pentapetalae</taxon>
        <taxon>rosids</taxon>
        <taxon>fabids</taxon>
        <taxon>Fagales</taxon>
        <taxon>Fagaceae</taxon>
        <taxon>Quercus</taxon>
    </lineage>
</organism>
<dbReference type="OrthoDB" id="3142434at2759"/>
<dbReference type="Gene3D" id="2.130.10.10">
    <property type="entry name" value="YVTN repeat-like/Quinoprotein amine dehydrogenase"/>
    <property type="match status" value="3"/>
</dbReference>
<dbReference type="KEGG" id="qlo:115991528"/>
<evidence type="ECO:0000313" key="9">
    <source>
        <dbReference type="Proteomes" id="UP000594261"/>
    </source>
</evidence>
<evidence type="ECO:0000313" key="8">
    <source>
        <dbReference type="EnsemblPlants" id="QL05p027590:mrna"/>
    </source>
</evidence>
<dbReference type="InterPro" id="IPR036322">
    <property type="entry name" value="WD40_repeat_dom_sf"/>
</dbReference>
<dbReference type="GO" id="GO:0000462">
    <property type="term" value="P:maturation of SSU-rRNA from tricistronic rRNA transcript (SSU-rRNA, 5.8S rRNA, LSU-rRNA)"/>
    <property type="evidence" value="ECO:0007669"/>
    <property type="project" value="TreeGrafter"/>
</dbReference>
<evidence type="ECO:0000256" key="4">
    <source>
        <dbReference type="ARBA" id="ARBA00022737"/>
    </source>
</evidence>
<dbReference type="EMBL" id="LRBV02000005">
    <property type="status" value="NOT_ANNOTATED_CDS"/>
    <property type="molecule type" value="Genomic_DNA"/>
</dbReference>
<gene>
    <name evidence="8" type="primary">LOC115991528</name>
</gene>
<accession>A0A7N2LMQ1</accession>
<dbReference type="InterPro" id="IPR001680">
    <property type="entry name" value="WD40_rpt"/>
</dbReference>
<reference evidence="8 9" key="1">
    <citation type="journal article" date="2016" name="G3 (Bethesda)">
        <title>First Draft Assembly and Annotation of the Genome of a California Endemic Oak Quercus lobata Nee (Fagaceae).</title>
        <authorList>
            <person name="Sork V.L."/>
            <person name="Fitz-Gibbon S.T."/>
            <person name="Puiu D."/>
            <person name="Crepeau M."/>
            <person name="Gugger P.F."/>
            <person name="Sherman R."/>
            <person name="Stevens K."/>
            <person name="Langley C.H."/>
            <person name="Pellegrini M."/>
            <person name="Salzberg S.L."/>
        </authorList>
    </citation>
    <scope>NUCLEOTIDE SEQUENCE [LARGE SCALE GENOMIC DNA]</scope>
    <source>
        <strain evidence="8 9">cv. SW786</strain>
    </source>
</reference>
<dbReference type="RefSeq" id="XP_030971139.1">
    <property type="nucleotide sequence ID" value="XM_031115279.1"/>
</dbReference>
<feature type="repeat" description="WD" evidence="6">
    <location>
        <begin position="517"/>
        <end position="549"/>
    </location>
</feature>
<dbReference type="InterPro" id="IPR011047">
    <property type="entry name" value="Quinoprotein_ADH-like_sf"/>
</dbReference>
<dbReference type="GO" id="GO:0034388">
    <property type="term" value="C:Pwp2p-containing subcomplex of 90S preribosome"/>
    <property type="evidence" value="ECO:0007669"/>
    <property type="project" value="TreeGrafter"/>
</dbReference>
<evidence type="ECO:0000256" key="2">
    <source>
        <dbReference type="ARBA" id="ARBA00010226"/>
    </source>
</evidence>
<dbReference type="InterPro" id="IPR020472">
    <property type="entry name" value="WD40_PAC1"/>
</dbReference>
<keyword evidence="9" id="KW-1185">Reference proteome</keyword>
<evidence type="ECO:0000256" key="6">
    <source>
        <dbReference type="PROSITE-ProRule" id="PRU00221"/>
    </source>
</evidence>
<dbReference type="InterPro" id="IPR015943">
    <property type="entry name" value="WD40/YVTN_repeat-like_dom_sf"/>
</dbReference>
<feature type="repeat" description="WD" evidence="6">
    <location>
        <begin position="475"/>
        <end position="516"/>
    </location>
</feature>
<dbReference type="PROSITE" id="PS50082">
    <property type="entry name" value="WD_REPEATS_2"/>
    <property type="match status" value="5"/>
</dbReference>
<dbReference type="PRINTS" id="PR00320">
    <property type="entry name" value="GPROTEINBRPT"/>
</dbReference>